<dbReference type="CDD" id="cd00190">
    <property type="entry name" value="Tryp_SPc"/>
    <property type="match status" value="1"/>
</dbReference>
<evidence type="ECO:0000256" key="4">
    <source>
        <dbReference type="ARBA" id="ARBA00022670"/>
    </source>
</evidence>
<proteinExistence type="inferred from homology"/>
<evidence type="ECO:0000256" key="6">
    <source>
        <dbReference type="ARBA" id="ARBA00022801"/>
    </source>
</evidence>
<keyword evidence="8" id="KW-0865">Zymogen</keyword>
<evidence type="ECO:0000256" key="8">
    <source>
        <dbReference type="ARBA" id="ARBA00023145"/>
    </source>
</evidence>
<evidence type="ECO:0000256" key="13">
    <source>
        <dbReference type="SAM" id="SignalP"/>
    </source>
</evidence>
<comment type="similarity">
    <text evidence="2">Belongs to the peptidase S1 family.</text>
</comment>
<comment type="subcellular location">
    <subcellularLocation>
        <location evidence="1">Secreted</location>
        <location evidence="1">Extracellular space</location>
    </subcellularLocation>
</comment>
<dbReference type="PROSITE" id="PS50240">
    <property type="entry name" value="TRYPSIN_DOM"/>
    <property type="match status" value="1"/>
</dbReference>
<protein>
    <recommendedName>
        <fullName evidence="11">trypsin</fullName>
        <ecNumber evidence="11">3.4.21.4</ecNumber>
    </recommendedName>
</protein>
<evidence type="ECO:0000256" key="1">
    <source>
        <dbReference type="ARBA" id="ARBA00004239"/>
    </source>
</evidence>
<dbReference type="PROSITE" id="PS00135">
    <property type="entry name" value="TRYPSIN_SER"/>
    <property type="match status" value="1"/>
</dbReference>
<keyword evidence="9" id="KW-1015">Disulfide bond</keyword>
<dbReference type="GO" id="GO:0005576">
    <property type="term" value="C:extracellular region"/>
    <property type="evidence" value="ECO:0007669"/>
    <property type="project" value="UniProtKB-SubCell"/>
</dbReference>
<evidence type="ECO:0000256" key="12">
    <source>
        <dbReference type="RuleBase" id="RU363034"/>
    </source>
</evidence>
<sequence length="265" mass="28891">MFRILIGLFIIGSSLANTVFHSGVPMPDGRIVGGETTNIREYPHQISMRYRGNHRCGGSIYNRNTIVSAAHCVNTLADASNLTIYIGTNNIFFPTGQELAVRKFVIHDNYRTINNDYDAALLFLDGDIEYNENAQPIELATERPENDTPVLVTGWGTTTEGGYLASELQKVEVNIVENSACKSAYSILLTSRMLCAGVTGGGKDACQGDSGGPLIFENKLLGIVSWGTGCARPNYPGVYASVPELRSWIEETAKQSENLGKIEFL</sequence>
<reference evidence="16" key="1">
    <citation type="submission" date="2025-08" db="UniProtKB">
        <authorList>
            <consortium name="RefSeq"/>
        </authorList>
    </citation>
    <scope>IDENTIFICATION</scope>
    <source>
        <strain evidence="16">15112-1751.03</strain>
        <tissue evidence="16">Whole Adult</tissue>
    </source>
</reference>
<keyword evidence="4 12" id="KW-0645">Protease</keyword>
<keyword evidence="15" id="KW-1185">Reference proteome</keyword>
<dbReference type="Pfam" id="PF00089">
    <property type="entry name" value="Trypsin"/>
    <property type="match status" value="1"/>
</dbReference>
<accession>A0A6P8X8N2</accession>
<dbReference type="InterPro" id="IPR001254">
    <property type="entry name" value="Trypsin_dom"/>
</dbReference>
<evidence type="ECO:0000256" key="11">
    <source>
        <dbReference type="ARBA" id="ARBA00038868"/>
    </source>
</evidence>
<evidence type="ECO:0000256" key="2">
    <source>
        <dbReference type="ARBA" id="ARBA00007664"/>
    </source>
</evidence>
<evidence type="ECO:0000256" key="9">
    <source>
        <dbReference type="ARBA" id="ARBA00023157"/>
    </source>
</evidence>
<dbReference type="InterPro" id="IPR001314">
    <property type="entry name" value="Peptidase_S1A"/>
</dbReference>
<evidence type="ECO:0000313" key="15">
    <source>
        <dbReference type="Proteomes" id="UP000515160"/>
    </source>
</evidence>
<keyword evidence="7 12" id="KW-0720">Serine protease</keyword>
<dbReference type="FunFam" id="2.40.10.10:FF:000077">
    <property type="entry name" value="Predicted protein"/>
    <property type="match status" value="1"/>
</dbReference>
<dbReference type="GO" id="GO:0004252">
    <property type="term" value="F:serine-type endopeptidase activity"/>
    <property type="evidence" value="ECO:0007669"/>
    <property type="project" value="UniProtKB-EC"/>
</dbReference>
<dbReference type="Gene3D" id="2.40.10.10">
    <property type="entry name" value="Trypsin-like serine proteases"/>
    <property type="match status" value="1"/>
</dbReference>
<keyword evidence="5 13" id="KW-0732">Signal</keyword>
<evidence type="ECO:0000256" key="7">
    <source>
        <dbReference type="ARBA" id="ARBA00022825"/>
    </source>
</evidence>
<dbReference type="InterPro" id="IPR033116">
    <property type="entry name" value="TRYPSIN_SER"/>
</dbReference>
<gene>
    <name evidence="16" type="primary">LOC117571253</name>
</gene>
<dbReference type="Proteomes" id="UP000515160">
    <property type="component" value="Chromosome 3"/>
</dbReference>
<dbReference type="AlphaFoldDB" id="A0A6P8X8N2"/>
<feature type="domain" description="Peptidase S1" evidence="14">
    <location>
        <begin position="31"/>
        <end position="254"/>
    </location>
</feature>
<evidence type="ECO:0000256" key="5">
    <source>
        <dbReference type="ARBA" id="ARBA00022729"/>
    </source>
</evidence>
<dbReference type="SMART" id="SM00020">
    <property type="entry name" value="Tryp_SPc"/>
    <property type="match status" value="1"/>
</dbReference>
<dbReference type="InterPro" id="IPR050430">
    <property type="entry name" value="Peptidase_S1"/>
</dbReference>
<keyword evidence="6 12" id="KW-0378">Hydrolase</keyword>
<feature type="chain" id="PRO_5027703855" description="trypsin" evidence="13">
    <location>
        <begin position="17"/>
        <end position="265"/>
    </location>
</feature>
<evidence type="ECO:0000313" key="16">
    <source>
        <dbReference type="RefSeq" id="XP_034109199.1"/>
    </source>
</evidence>
<dbReference type="PANTHER" id="PTHR24276">
    <property type="entry name" value="POLYSERASE-RELATED"/>
    <property type="match status" value="1"/>
</dbReference>
<dbReference type="InterPro" id="IPR018114">
    <property type="entry name" value="TRYPSIN_HIS"/>
</dbReference>
<dbReference type="InterPro" id="IPR043504">
    <property type="entry name" value="Peptidase_S1_PA_chymotrypsin"/>
</dbReference>
<dbReference type="GO" id="GO:0006508">
    <property type="term" value="P:proteolysis"/>
    <property type="evidence" value="ECO:0007669"/>
    <property type="project" value="UniProtKB-KW"/>
</dbReference>
<dbReference type="SUPFAM" id="SSF50494">
    <property type="entry name" value="Trypsin-like serine proteases"/>
    <property type="match status" value="1"/>
</dbReference>
<dbReference type="GeneID" id="117571253"/>
<dbReference type="InterPro" id="IPR009003">
    <property type="entry name" value="Peptidase_S1_PA"/>
</dbReference>
<evidence type="ECO:0000259" key="14">
    <source>
        <dbReference type="PROSITE" id="PS50240"/>
    </source>
</evidence>
<organism evidence="15 16">
    <name type="scientific">Drosophila albomicans</name>
    <name type="common">Fruit fly</name>
    <dbReference type="NCBI Taxonomy" id="7291"/>
    <lineage>
        <taxon>Eukaryota</taxon>
        <taxon>Metazoa</taxon>
        <taxon>Ecdysozoa</taxon>
        <taxon>Arthropoda</taxon>
        <taxon>Hexapoda</taxon>
        <taxon>Insecta</taxon>
        <taxon>Pterygota</taxon>
        <taxon>Neoptera</taxon>
        <taxon>Endopterygota</taxon>
        <taxon>Diptera</taxon>
        <taxon>Brachycera</taxon>
        <taxon>Muscomorpha</taxon>
        <taxon>Ephydroidea</taxon>
        <taxon>Drosophilidae</taxon>
        <taxon>Drosophila</taxon>
    </lineage>
</organism>
<dbReference type="RefSeq" id="XP_034109199.1">
    <property type="nucleotide sequence ID" value="XM_034253308.2"/>
</dbReference>
<keyword evidence="3" id="KW-0964">Secreted</keyword>
<dbReference type="PROSITE" id="PS00134">
    <property type="entry name" value="TRYPSIN_HIS"/>
    <property type="match status" value="1"/>
</dbReference>
<dbReference type="EC" id="3.4.21.4" evidence="11"/>
<comment type="catalytic activity">
    <reaction evidence="10">
        <text>Preferential cleavage: Arg-|-Xaa, Lys-|-Xaa.</text>
        <dbReference type="EC" id="3.4.21.4"/>
    </reaction>
</comment>
<dbReference type="PANTHER" id="PTHR24276:SF91">
    <property type="entry name" value="AT26814P-RELATED"/>
    <property type="match status" value="1"/>
</dbReference>
<dbReference type="PRINTS" id="PR00722">
    <property type="entry name" value="CHYMOTRYPSIN"/>
</dbReference>
<evidence type="ECO:0000256" key="3">
    <source>
        <dbReference type="ARBA" id="ARBA00022525"/>
    </source>
</evidence>
<name>A0A6P8X8N2_DROAB</name>
<feature type="signal peptide" evidence="13">
    <location>
        <begin position="1"/>
        <end position="16"/>
    </location>
</feature>
<evidence type="ECO:0000256" key="10">
    <source>
        <dbReference type="ARBA" id="ARBA00036320"/>
    </source>
</evidence>
<dbReference type="OrthoDB" id="10059102at2759"/>